<dbReference type="UniPathway" id="UPA00077">
    <property type="reaction ID" value="UER00155"/>
</dbReference>
<evidence type="ECO:0000256" key="11">
    <source>
        <dbReference type="ARBA" id="ARBA00022777"/>
    </source>
</evidence>
<dbReference type="SMART" id="SM00905">
    <property type="entry name" value="FolB"/>
    <property type="match status" value="2"/>
</dbReference>
<keyword evidence="15" id="KW-0511">Multifunctional enzyme</keyword>
<dbReference type="GO" id="GO:0005524">
    <property type="term" value="F:ATP binding"/>
    <property type="evidence" value="ECO:0007669"/>
    <property type="project" value="UniProtKB-KW"/>
</dbReference>
<dbReference type="InterPro" id="IPR000489">
    <property type="entry name" value="Pterin-binding_dom"/>
</dbReference>
<dbReference type="InterPro" id="IPR006157">
    <property type="entry name" value="FolB_dom"/>
</dbReference>
<dbReference type="GO" id="GO:0004150">
    <property type="term" value="F:dihydroneopterin aldolase activity"/>
    <property type="evidence" value="ECO:0007669"/>
    <property type="project" value="InterPro"/>
</dbReference>
<dbReference type="SUPFAM" id="SSF51717">
    <property type="entry name" value="Dihydropteroate synthetase-like"/>
    <property type="match status" value="1"/>
</dbReference>
<dbReference type="Gene3D" id="3.30.1130.10">
    <property type="match status" value="2"/>
</dbReference>
<evidence type="ECO:0000313" key="18">
    <source>
        <dbReference type="EMBL" id="PCH36888.1"/>
    </source>
</evidence>
<comment type="pathway">
    <text evidence="4">Cofactor biosynthesis; tetrahydrofolate biosynthesis; 7,8-dihydrofolate from 2-amino-4-hydroxy-6-hydroxymethyl-7,8-dihydropteridine diphosphate and 4-aminobenzoate: step 1/2.</text>
</comment>
<dbReference type="Gene3D" id="3.30.70.560">
    <property type="entry name" value="7,8-Dihydro-6-hydroxymethylpterin-pyrophosphokinase HPPK"/>
    <property type="match status" value="1"/>
</dbReference>
<dbReference type="Proteomes" id="UP000218811">
    <property type="component" value="Unassembled WGS sequence"/>
</dbReference>
<name>A0A2H3JGQ8_WOLCO</name>
<dbReference type="NCBIfam" id="TIGR01498">
    <property type="entry name" value="folK"/>
    <property type="match status" value="1"/>
</dbReference>
<dbReference type="SUPFAM" id="SSF55620">
    <property type="entry name" value="Tetrahydrobiopterin biosynthesis enzymes-like"/>
    <property type="match status" value="2"/>
</dbReference>
<evidence type="ECO:0000256" key="10">
    <source>
        <dbReference type="ARBA" id="ARBA00022741"/>
    </source>
</evidence>
<comment type="catalytic activity">
    <reaction evidence="2">
        <text>6-hydroxymethyl-7,8-dihydropterin + ATP = (7,8-dihydropterin-6-yl)methyl diphosphate + AMP + H(+)</text>
        <dbReference type="Rhea" id="RHEA:11412"/>
        <dbReference type="ChEBI" id="CHEBI:15378"/>
        <dbReference type="ChEBI" id="CHEBI:30616"/>
        <dbReference type="ChEBI" id="CHEBI:44841"/>
        <dbReference type="ChEBI" id="CHEBI:72950"/>
        <dbReference type="ChEBI" id="CHEBI:456215"/>
        <dbReference type="EC" id="2.7.6.3"/>
    </reaction>
</comment>
<dbReference type="Pfam" id="PF01288">
    <property type="entry name" value="HPPK"/>
    <property type="match status" value="1"/>
</dbReference>
<comment type="cofactor">
    <cofactor evidence="3">
        <name>Mg(2+)</name>
        <dbReference type="ChEBI" id="CHEBI:18420"/>
    </cofactor>
</comment>
<dbReference type="InterPro" id="IPR035907">
    <property type="entry name" value="Hppk_sf"/>
</dbReference>
<evidence type="ECO:0000256" key="15">
    <source>
        <dbReference type="ARBA" id="ARBA00023268"/>
    </source>
</evidence>
<evidence type="ECO:0000256" key="3">
    <source>
        <dbReference type="ARBA" id="ARBA00001946"/>
    </source>
</evidence>
<dbReference type="CDD" id="cd00739">
    <property type="entry name" value="DHPS"/>
    <property type="match status" value="1"/>
</dbReference>
<evidence type="ECO:0000256" key="7">
    <source>
        <dbReference type="ARBA" id="ARBA00009951"/>
    </source>
</evidence>
<comment type="catalytic activity">
    <reaction evidence="1">
        <text>(7,8-dihydropterin-6-yl)methyl diphosphate + 4-aminobenzoate = 7,8-dihydropteroate + diphosphate</text>
        <dbReference type="Rhea" id="RHEA:19949"/>
        <dbReference type="ChEBI" id="CHEBI:17836"/>
        <dbReference type="ChEBI" id="CHEBI:17839"/>
        <dbReference type="ChEBI" id="CHEBI:33019"/>
        <dbReference type="ChEBI" id="CHEBI:72950"/>
        <dbReference type="EC" id="2.5.1.15"/>
    </reaction>
</comment>
<keyword evidence="9" id="KW-0479">Metal-binding</keyword>
<dbReference type="NCBIfam" id="TIGR01496">
    <property type="entry name" value="DHPS"/>
    <property type="match status" value="1"/>
</dbReference>
<comment type="similarity">
    <text evidence="6">In the N-terminal section; belongs to the DHNA family.</text>
</comment>
<dbReference type="OrthoDB" id="615426at2759"/>
<dbReference type="InterPro" id="IPR000550">
    <property type="entry name" value="Hppk"/>
</dbReference>
<dbReference type="GO" id="GO:0046872">
    <property type="term" value="F:metal ion binding"/>
    <property type="evidence" value="ECO:0007669"/>
    <property type="project" value="UniProtKB-KW"/>
</dbReference>
<dbReference type="PROSITE" id="PS00793">
    <property type="entry name" value="DHPS_2"/>
    <property type="match status" value="1"/>
</dbReference>
<evidence type="ECO:0000256" key="4">
    <source>
        <dbReference type="ARBA" id="ARBA00004763"/>
    </source>
</evidence>
<dbReference type="Pfam" id="PF02152">
    <property type="entry name" value="FolB"/>
    <property type="match status" value="2"/>
</dbReference>
<dbReference type="GO" id="GO:0016301">
    <property type="term" value="F:kinase activity"/>
    <property type="evidence" value="ECO:0007669"/>
    <property type="project" value="UniProtKB-KW"/>
</dbReference>
<keyword evidence="8" id="KW-0808">Transferase</keyword>
<evidence type="ECO:0000313" key="19">
    <source>
        <dbReference type="Proteomes" id="UP000218811"/>
    </source>
</evidence>
<dbReference type="SUPFAM" id="SSF55083">
    <property type="entry name" value="6-hydroxymethyl-7,8-dihydropterin pyrophosphokinase, HPPK"/>
    <property type="match status" value="1"/>
</dbReference>
<evidence type="ECO:0000256" key="2">
    <source>
        <dbReference type="ARBA" id="ARBA00000198"/>
    </source>
</evidence>
<dbReference type="PANTHER" id="PTHR20941">
    <property type="entry name" value="FOLATE SYNTHESIS PROTEINS"/>
    <property type="match status" value="1"/>
</dbReference>
<gene>
    <name evidence="18" type="ORF">WOLCODRAFT_127811</name>
</gene>
<feature type="region of interest" description="Disordered" evidence="16">
    <location>
        <begin position="1"/>
        <end position="21"/>
    </location>
</feature>
<dbReference type="STRING" id="742152.A0A2H3JGQ8"/>
<evidence type="ECO:0000256" key="12">
    <source>
        <dbReference type="ARBA" id="ARBA00022840"/>
    </source>
</evidence>
<evidence type="ECO:0000256" key="5">
    <source>
        <dbReference type="ARBA" id="ARBA00005051"/>
    </source>
</evidence>
<keyword evidence="14" id="KW-0289">Folate biosynthesis</keyword>
<dbReference type="PROSITE" id="PS00794">
    <property type="entry name" value="HPPK"/>
    <property type="match status" value="1"/>
</dbReference>
<evidence type="ECO:0000259" key="17">
    <source>
        <dbReference type="PROSITE" id="PS50972"/>
    </source>
</evidence>
<dbReference type="AlphaFoldDB" id="A0A2H3JGQ8"/>
<dbReference type="Gene3D" id="3.20.20.20">
    <property type="entry name" value="Dihydropteroate synthase-like"/>
    <property type="match status" value="1"/>
</dbReference>
<keyword evidence="12" id="KW-0067">ATP-binding</keyword>
<comment type="pathway">
    <text evidence="5">Cofactor biosynthesis; tetrahydrofolate biosynthesis; 2-amino-4-hydroxy-6-hydroxymethyl-7,8-dihydropteridine diphosphate from 7,8-dihydroneopterin triphosphate: step 4/4.</text>
</comment>
<feature type="domain" description="Pterin-binding" evidence="17">
    <location>
        <begin position="483"/>
        <end position="775"/>
    </location>
</feature>
<comment type="similarity">
    <text evidence="7">In the C-terminal section; belongs to the DHPS family.</text>
</comment>
<dbReference type="EMBL" id="KB467898">
    <property type="protein sequence ID" value="PCH36888.1"/>
    <property type="molecule type" value="Genomic_DNA"/>
</dbReference>
<keyword evidence="19" id="KW-1185">Reference proteome</keyword>
<dbReference type="CDD" id="cd00483">
    <property type="entry name" value="HPPK"/>
    <property type="match status" value="1"/>
</dbReference>
<sequence length="782" mass="84345">MTVLVPFNDGAPWPGRPGNKRTEPLRISLTIAHDTRQAAAADDVSLSVDYSLLPATIAESAAVGPVASLEALADRIFDGCLSHHAKLQELTLRIARPKSLLFSASSGIEVTRRRGIQENLRERLFVEGLECHTIIGVNACEREHAQRVRIDLIIDKSKRSERAFGLQELSSAIYTKLQSSKFQTVEAAASMIAETTLLYSDELVLVTVRASKPSALALAEAAEVEITRTPQDFPTPSQKGIPEKSAPLPSFKHTAALALGANLGDRFANIELALRLLEAPDDQGISRAVVVNTSFMYETAPMYVVDQPRFINCACIIETDLSPRELLEYVKDIENTVGRVTSFRNGPRAIDLDILTFDSITFDTREPDVRNTLDNLAGELVVPHPRIAEREFVLRPLNDMIPGYVHPTLGRSMQELLSDLISGQPADAAPMSKVMPFPRYPLTDVPDCRPPSPTLSGISPVPPTASYWSFPVTTLFTRKQRRTYIMGTLNATPDSFSDGSVNNSVPAALEYTEGAVAAGAHIVDVGGYSTRPHAEYVSLEEELSRVLPVIQGIRGSSSDGVRDVLISVDTFRADVAEAAVRAGANCINDVYAFAGPEYPLTEDSAEHFLRMRAVARDLAVPVILMHSRGEASANKDYSAYAGGVLEGVRAELGERVRAAVEGPGGIRRWSVLVDPGVGFSKTVEDNLALIRNAAALTEAIPNNSLSGYPQLVGASRKSFLGAILARGEKDGGYTGREVTPSGRDWATAAVVACAVQQGAACVRVHNVSGLGDAVRISTALWD</sequence>
<proteinExistence type="inferred from homology"/>
<dbReference type="PANTHER" id="PTHR20941:SF1">
    <property type="entry name" value="FOLIC ACID SYNTHESIS PROTEIN FOL1"/>
    <property type="match status" value="1"/>
</dbReference>
<keyword evidence="10" id="KW-0547">Nucleotide-binding</keyword>
<evidence type="ECO:0000256" key="14">
    <source>
        <dbReference type="ARBA" id="ARBA00022909"/>
    </source>
</evidence>
<dbReference type="Pfam" id="PF00809">
    <property type="entry name" value="Pterin_bind"/>
    <property type="match status" value="1"/>
</dbReference>
<dbReference type="OMA" id="ESEPMYF"/>
<evidence type="ECO:0000256" key="9">
    <source>
        <dbReference type="ARBA" id="ARBA00022723"/>
    </source>
</evidence>
<protein>
    <submittedName>
        <fullName evidence="18">Dihydropteroate synthase</fullName>
    </submittedName>
</protein>
<evidence type="ECO:0000256" key="6">
    <source>
        <dbReference type="ARBA" id="ARBA00009640"/>
    </source>
</evidence>
<dbReference type="InterPro" id="IPR006390">
    <property type="entry name" value="DHP_synth_dom"/>
</dbReference>
<evidence type="ECO:0000256" key="1">
    <source>
        <dbReference type="ARBA" id="ARBA00000012"/>
    </source>
</evidence>
<evidence type="ECO:0000256" key="13">
    <source>
        <dbReference type="ARBA" id="ARBA00022842"/>
    </source>
</evidence>
<evidence type="ECO:0000256" key="16">
    <source>
        <dbReference type="SAM" id="MobiDB-lite"/>
    </source>
</evidence>
<keyword evidence="13" id="KW-0460">Magnesium</keyword>
<dbReference type="GO" id="GO:0003848">
    <property type="term" value="F:2-amino-4-hydroxy-6-hydroxymethyldihydropteridine diphosphokinase activity"/>
    <property type="evidence" value="ECO:0007669"/>
    <property type="project" value="UniProtKB-EC"/>
</dbReference>
<dbReference type="InterPro" id="IPR011005">
    <property type="entry name" value="Dihydropteroate_synth-like_sf"/>
</dbReference>
<dbReference type="GO" id="GO:0005740">
    <property type="term" value="C:mitochondrial envelope"/>
    <property type="evidence" value="ECO:0007669"/>
    <property type="project" value="TreeGrafter"/>
</dbReference>
<evidence type="ECO:0000256" key="8">
    <source>
        <dbReference type="ARBA" id="ARBA00022679"/>
    </source>
</evidence>
<dbReference type="InterPro" id="IPR043133">
    <property type="entry name" value="GTP-CH-I_C/QueF"/>
</dbReference>
<reference evidence="18 19" key="1">
    <citation type="journal article" date="2012" name="Science">
        <title>The Paleozoic origin of enzymatic lignin decomposition reconstructed from 31 fungal genomes.</title>
        <authorList>
            <person name="Floudas D."/>
            <person name="Binder M."/>
            <person name="Riley R."/>
            <person name="Barry K."/>
            <person name="Blanchette R.A."/>
            <person name="Henrissat B."/>
            <person name="Martinez A.T."/>
            <person name="Otillar R."/>
            <person name="Spatafora J.W."/>
            <person name="Yadav J.S."/>
            <person name="Aerts A."/>
            <person name="Benoit I."/>
            <person name="Boyd A."/>
            <person name="Carlson A."/>
            <person name="Copeland A."/>
            <person name="Coutinho P.M."/>
            <person name="de Vries R.P."/>
            <person name="Ferreira P."/>
            <person name="Findley K."/>
            <person name="Foster B."/>
            <person name="Gaskell J."/>
            <person name="Glotzer D."/>
            <person name="Gorecki P."/>
            <person name="Heitman J."/>
            <person name="Hesse C."/>
            <person name="Hori C."/>
            <person name="Igarashi K."/>
            <person name="Jurgens J.A."/>
            <person name="Kallen N."/>
            <person name="Kersten P."/>
            <person name="Kohler A."/>
            <person name="Kuees U."/>
            <person name="Kumar T.K.A."/>
            <person name="Kuo A."/>
            <person name="LaButti K."/>
            <person name="Larrondo L.F."/>
            <person name="Lindquist E."/>
            <person name="Ling A."/>
            <person name="Lombard V."/>
            <person name="Lucas S."/>
            <person name="Lundell T."/>
            <person name="Martin R."/>
            <person name="McLaughlin D.J."/>
            <person name="Morgenstern I."/>
            <person name="Morin E."/>
            <person name="Murat C."/>
            <person name="Nagy L.G."/>
            <person name="Nolan M."/>
            <person name="Ohm R.A."/>
            <person name="Patyshakuliyeva A."/>
            <person name="Rokas A."/>
            <person name="Ruiz-Duenas F.J."/>
            <person name="Sabat G."/>
            <person name="Salamov A."/>
            <person name="Samejima M."/>
            <person name="Schmutz J."/>
            <person name="Slot J.C."/>
            <person name="St John F."/>
            <person name="Stenlid J."/>
            <person name="Sun H."/>
            <person name="Sun S."/>
            <person name="Syed K."/>
            <person name="Tsang A."/>
            <person name="Wiebenga A."/>
            <person name="Young D."/>
            <person name="Pisabarro A."/>
            <person name="Eastwood D.C."/>
            <person name="Martin F."/>
            <person name="Cullen D."/>
            <person name="Grigoriev I.V."/>
            <person name="Hibbett D.S."/>
        </authorList>
    </citation>
    <scope>NUCLEOTIDE SEQUENCE [LARGE SCALE GENOMIC DNA]</scope>
    <source>
        <strain evidence="18 19">MD-104</strain>
    </source>
</reference>
<dbReference type="GO" id="GO:0004156">
    <property type="term" value="F:dihydropteroate synthase activity"/>
    <property type="evidence" value="ECO:0007669"/>
    <property type="project" value="UniProtKB-EC"/>
</dbReference>
<dbReference type="GO" id="GO:0046654">
    <property type="term" value="P:tetrahydrofolate biosynthetic process"/>
    <property type="evidence" value="ECO:0007669"/>
    <property type="project" value="UniProtKB-UniPathway"/>
</dbReference>
<accession>A0A2H3JGQ8</accession>
<dbReference type="GO" id="GO:0046656">
    <property type="term" value="P:folic acid biosynthetic process"/>
    <property type="evidence" value="ECO:0007669"/>
    <property type="project" value="UniProtKB-KW"/>
</dbReference>
<dbReference type="PROSITE" id="PS50972">
    <property type="entry name" value="PTERIN_BINDING"/>
    <property type="match status" value="1"/>
</dbReference>
<organism evidence="18 19">
    <name type="scientific">Wolfiporia cocos (strain MD-104)</name>
    <name type="common">Brown rot fungus</name>
    <dbReference type="NCBI Taxonomy" id="742152"/>
    <lineage>
        <taxon>Eukaryota</taxon>
        <taxon>Fungi</taxon>
        <taxon>Dikarya</taxon>
        <taxon>Basidiomycota</taxon>
        <taxon>Agaricomycotina</taxon>
        <taxon>Agaricomycetes</taxon>
        <taxon>Polyporales</taxon>
        <taxon>Phaeolaceae</taxon>
        <taxon>Wolfiporia</taxon>
    </lineage>
</organism>
<dbReference type="InterPro" id="IPR045031">
    <property type="entry name" value="DHP_synth-like"/>
</dbReference>
<keyword evidence="11" id="KW-0418">Kinase</keyword>